<accession>A0A9N9SKF5</accession>
<protein>
    <submittedName>
        <fullName evidence="2">Uncharacterized protein</fullName>
    </submittedName>
</protein>
<dbReference type="AlphaFoldDB" id="A0A9N9SKF5"/>
<evidence type="ECO:0000313" key="2">
    <source>
        <dbReference type="EMBL" id="CAG9826359.1"/>
    </source>
</evidence>
<feature type="coiled-coil region" evidence="1">
    <location>
        <begin position="5"/>
        <end position="67"/>
    </location>
</feature>
<proteinExistence type="predicted"/>
<dbReference type="EMBL" id="OU898276">
    <property type="protein sequence ID" value="CAG9826359.1"/>
    <property type="molecule type" value="Genomic_DNA"/>
</dbReference>
<evidence type="ECO:0000256" key="1">
    <source>
        <dbReference type="SAM" id="Coils"/>
    </source>
</evidence>
<dbReference type="OrthoDB" id="6761273at2759"/>
<keyword evidence="1" id="KW-0175">Coiled coil</keyword>
<sequence>MTLILMKLEREHSKLRDKLDEAHTKIPLKTEEIMSMRTKDADLKEYISNLEATKKSLLGRIKVIENKESVLSDIGNKLK</sequence>
<keyword evidence="3" id="KW-1185">Reference proteome</keyword>
<gene>
    <name evidence="2" type="ORF">DIABBA_LOCUS483</name>
</gene>
<reference evidence="2" key="1">
    <citation type="submission" date="2022-01" db="EMBL/GenBank/DDBJ databases">
        <authorList>
            <person name="King R."/>
        </authorList>
    </citation>
    <scope>NUCLEOTIDE SEQUENCE</scope>
</reference>
<dbReference type="Proteomes" id="UP001153709">
    <property type="component" value="Chromosome 1"/>
</dbReference>
<organism evidence="2 3">
    <name type="scientific">Diabrotica balteata</name>
    <name type="common">Banded cucumber beetle</name>
    <dbReference type="NCBI Taxonomy" id="107213"/>
    <lineage>
        <taxon>Eukaryota</taxon>
        <taxon>Metazoa</taxon>
        <taxon>Ecdysozoa</taxon>
        <taxon>Arthropoda</taxon>
        <taxon>Hexapoda</taxon>
        <taxon>Insecta</taxon>
        <taxon>Pterygota</taxon>
        <taxon>Neoptera</taxon>
        <taxon>Endopterygota</taxon>
        <taxon>Coleoptera</taxon>
        <taxon>Polyphaga</taxon>
        <taxon>Cucujiformia</taxon>
        <taxon>Chrysomeloidea</taxon>
        <taxon>Chrysomelidae</taxon>
        <taxon>Galerucinae</taxon>
        <taxon>Diabroticina</taxon>
        <taxon>Diabroticites</taxon>
        <taxon>Diabrotica</taxon>
    </lineage>
</organism>
<name>A0A9N9SKF5_DIABA</name>
<evidence type="ECO:0000313" key="3">
    <source>
        <dbReference type="Proteomes" id="UP001153709"/>
    </source>
</evidence>